<sequence length="339" mass="38958">MLQEERKYTMKINIYYGGRGMIDDPAIAVIGRITSVLDELRVNVERYDLHELKSGITALPQTINDADAIIIAGTIEWYGIGGYIPSFLDACWLYGDKAKISETYMFPIVMSKAYGEKEKHAELMNAWEILGGKSCTGIAAYVPETMDFDMNDDYRQVIEKKAEEIYRTVSQKYVMLPTSNKVIKQNMVRDTINLTPQETEQLSKYASNDDYVKKQKEDIEELAGMFKSMLEEEEKGGDDYYLIELKKHYIPQSDFKATYLIKINDKNKSLIIEIDNGNMNCYFGQIEQADVISKLSTNILDDIVEGRMTFQRAFMQGVMTAKGNLRIIRMFDENFIFSK</sequence>
<dbReference type="InterPro" id="IPR029039">
    <property type="entry name" value="Flavoprotein-like_sf"/>
</dbReference>
<proteinExistence type="predicted"/>
<evidence type="ECO:0000259" key="1">
    <source>
        <dbReference type="Pfam" id="PF02036"/>
    </source>
</evidence>
<feature type="domain" description="SCP2" evidence="1">
    <location>
        <begin position="255"/>
        <end position="330"/>
    </location>
</feature>
<dbReference type="Proteomes" id="UP000006238">
    <property type="component" value="Unassembled WGS sequence"/>
</dbReference>
<name>D4S315_9FIRM</name>
<evidence type="ECO:0000313" key="2">
    <source>
        <dbReference type="EMBL" id="EFF67384.1"/>
    </source>
</evidence>
<dbReference type="Gene3D" id="3.30.1050.10">
    <property type="entry name" value="SCP2 sterol-binding domain"/>
    <property type="match status" value="1"/>
</dbReference>
<dbReference type="SUPFAM" id="SSF52218">
    <property type="entry name" value="Flavoproteins"/>
    <property type="match status" value="1"/>
</dbReference>
<organism evidence="2 3">
    <name type="scientific">Eshraghiella crossota DSM 2876</name>
    <dbReference type="NCBI Taxonomy" id="511680"/>
    <lineage>
        <taxon>Bacteria</taxon>
        <taxon>Bacillati</taxon>
        <taxon>Bacillota</taxon>
        <taxon>Clostridia</taxon>
        <taxon>Lachnospirales</taxon>
        <taxon>Lachnospiraceae</taxon>
        <taxon>Eshraghiella</taxon>
    </lineage>
</organism>
<dbReference type="HOGENOM" id="CLU_839080_0_0_9"/>
<evidence type="ECO:0000313" key="3">
    <source>
        <dbReference type="Proteomes" id="UP000006238"/>
    </source>
</evidence>
<reference evidence="2 3" key="1">
    <citation type="submission" date="2010-02" db="EMBL/GenBank/DDBJ databases">
        <authorList>
            <person name="Weinstock G."/>
            <person name="Sodergren E."/>
            <person name="Clifton S."/>
            <person name="Fulton L."/>
            <person name="Fulton B."/>
            <person name="Courtney L."/>
            <person name="Fronick C."/>
            <person name="Harrison M."/>
            <person name="Strong C."/>
            <person name="Farmer C."/>
            <person name="Delahaunty K."/>
            <person name="Markovic C."/>
            <person name="Hall O."/>
            <person name="Minx P."/>
            <person name="Tomlinson C."/>
            <person name="Mitreva M."/>
            <person name="Nelson J."/>
            <person name="Hou S."/>
            <person name="Wollam A."/>
            <person name="Pepin K.H."/>
            <person name="Johnson M."/>
            <person name="Bhonagiri V."/>
            <person name="Zhang X."/>
            <person name="Suruliraj S."/>
            <person name="Warren W."/>
            <person name="Chinwalla A."/>
            <person name="Mardis E.R."/>
            <person name="Wilson R.K."/>
        </authorList>
    </citation>
    <scope>NUCLEOTIDE SEQUENCE [LARGE SCALE GENOMIC DNA]</scope>
    <source>
        <strain evidence="2 3">DSM 2876</strain>
    </source>
</reference>
<accession>D4S315</accession>
<dbReference type="EMBL" id="ABWN01000042">
    <property type="protein sequence ID" value="EFF67384.1"/>
    <property type="molecule type" value="Genomic_DNA"/>
</dbReference>
<keyword evidence="3" id="KW-1185">Reference proteome</keyword>
<protein>
    <recommendedName>
        <fullName evidence="1">SCP2 domain-containing protein</fullName>
    </recommendedName>
</protein>
<dbReference type="STRING" id="45851.BHV86_01475"/>
<dbReference type="eggNOG" id="COG0655">
    <property type="taxonomic scope" value="Bacteria"/>
</dbReference>
<dbReference type="InterPro" id="IPR003033">
    <property type="entry name" value="SCP2_sterol-bd_dom"/>
</dbReference>
<dbReference type="Pfam" id="PF02036">
    <property type="entry name" value="SCP2"/>
    <property type="match status" value="1"/>
</dbReference>
<dbReference type="eggNOG" id="COG3255">
    <property type="taxonomic scope" value="Bacteria"/>
</dbReference>
<comment type="caution">
    <text evidence="2">The sequence shown here is derived from an EMBL/GenBank/DDBJ whole genome shotgun (WGS) entry which is preliminary data.</text>
</comment>
<dbReference type="SUPFAM" id="SSF55718">
    <property type="entry name" value="SCP-like"/>
    <property type="match status" value="1"/>
</dbReference>
<dbReference type="Gene3D" id="3.40.50.360">
    <property type="match status" value="1"/>
</dbReference>
<gene>
    <name evidence="2" type="ORF">BUTYVIB_02467</name>
</gene>
<dbReference type="InterPro" id="IPR036527">
    <property type="entry name" value="SCP2_sterol-bd_dom_sf"/>
</dbReference>
<dbReference type="AlphaFoldDB" id="D4S315"/>